<evidence type="ECO:0000313" key="1">
    <source>
        <dbReference type="EMBL" id="KMZ85845.1"/>
    </source>
</evidence>
<evidence type="ECO:0000313" key="2">
    <source>
        <dbReference type="Proteomes" id="UP000053327"/>
    </source>
</evidence>
<dbReference type="AlphaFoldDB" id="A0A0J9SRY2"/>
<dbReference type="Proteomes" id="UP000053327">
    <property type="component" value="Unassembled WGS sequence"/>
</dbReference>
<dbReference type="EMBL" id="KQ234829">
    <property type="protein sequence ID" value="KMZ85845.1"/>
    <property type="molecule type" value="Genomic_DNA"/>
</dbReference>
<sequence length="153" mass="17731">MFHRKQILQEKSNETEKEAIKRSYLSNNLIDRLNNINCLNIHLIETLHLKGNYKTFIKENSCIDNTDIDKVYKCHVSDDYNLYNIPLTFPELYSGPKRILNKSNSRIAINKCKVNIEEKATTAEIAHDVFSTSSDESSLKDKHFKSFLYVGLS</sequence>
<accession>A0A0J9SRY2</accession>
<proteinExistence type="predicted"/>
<name>A0A0J9SRY2_PLAV1</name>
<protein>
    <submittedName>
        <fullName evidence="1">Uncharacterized protein</fullName>
    </submittedName>
</protein>
<organism evidence="1 2">
    <name type="scientific">Plasmodium vivax (strain Brazil I)</name>
    <dbReference type="NCBI Taxonomy" id="1033975"/>
    <lineage>
        <taxon>Eukaryota</taxon>
        <taxon>Sar</taxon>
        <taxon>Alveolata</taxon>
        <taxon>Apicomplexa</taxon>
        <taxon>Aconoidasida</taxon>
        <taxon>Haemosporida</taxon>
        <taxon>Plasmodiidae</taxon>
        <taxon>Plasmodium</taxon>
        <taxon>Plasmodium (Plasmodium)</taxon>
    </lineage>
</organism>
<gene>
    <name evidence="1" type="ORF">PVBG_01355</name>
</gene>
<reference evidence="1 2" key="1">
    <citation type="submission" date="2011-08" db="EMBL/GenBank/DDBJ databases">
        <title>The Genome Sequence of Plasmodium vivax Brazil I.</title>
        <authorList>
            <consortium name="The Broad Institute Genome Sequencing Platform"/>
            <consortium name="The Broad Institute Genome Sequencing Center for Infectious Disease"/>
            <person name="Neafsey D."/>
            <person name="Carlton J."/>
            <person name="Barnwell J."/>
            <person name="Collins W."/>
            <person name="Escalante A."/>
            <person name="Mullikin J."/>
            <person name="Saul A."/>
            <person name="Guigo R."/>
            <person name="Camara F."/>
            <person name="Young S.K."/>
            <person name="Zeng Q."/>
            <person name="Gargeya S."/>
            <person name="Fitzgerald M."/>
            <person name="Haas B."/>
            <person name="Abouelleil A."/>
            <person name="Alvarado L."/>
            <person name="Arachchi H.M."/>
            <person name="Berlin A."/>
            <person name="Brown A."/>
            <person name="Chapman S.B."/>
            <person name="Chen Z."/>
            <person name="Dunbar C."/>
            <person name="Freedman E."/>
            <person name="Gearin G."/>
            <person name="Gellesch M."/>
            <person name="Goldberg J."/>
            <person name="Griggs A."/>
            <person name="Gujja S."/>
            <person name="Heiman D."/>
            <person name="Howarth C."/>
            <person name="Larson L."/>
            <person name="Lui A."/>
            <person name="MacDonald P.J.P."/>
            <person name="Montmayeur A."/>
            <person name="Murphy C."/>
            <person name="Neiman D."/>
            <person name="Pearson M."/>
            <person name="Priest M."/>
            <person name="Roberts A."/>
            <person name="Saif S."/>
            <person name="Shea T."/>
            <person name="Shenoy N."/>
            <person name="Sisk P."/>
            <person name="Stolte C."/>
            <person name="Sykes S."/>
            <person name="Wortman J."/>
            <person name="Nusbaum C."/>
            <person name="Birren B."/>
        </authorList>
    </citation>
    <scope>NUCLEOTIDE SEQUENCE [LARGE SCALE GENOMIC DNA]</scope>
    <source>
        <strain evidence="1 2">Brazil I</strain>
    </source>
</reference>